<dbReference type="EMBL" id="MEZA01000009">
    <property type="protein sequence ID" value="OGD43067.1"/>
    <property type="molecule type" value="Genomic_DNA"/>
</dbReference>
<dbReference type="UniPathway" id="UPA00345"/>
<accession>A0A1F5CJP5</accession>
<keyword evidence="5 7" id="KW-0251">Elongation factor</keyword>
<dbReference type="FunFam" id="2.40.50.140:FF:000004">
    <property type="entry name" value="Elongation factor P"/>
    <property type="match status" value="1"/>
</dbReference>
<protein>
    <recommendedName>
        <fullName evidence="7">Elongation factor P</fullName>
        <shortName evidence="7">EF-P</shortName>
    </recommendedName>
</protein>
<comment type="pathway">
    <text evidence="2 7">Protein biosynthesis; polypeptide chain elongation.</text>
</comment>
<dbReference type="Gene3D" id="2.30.30.30">
    <property type="match status" value="1"/>
</dbReference>
<organism evidence="9 10">
    <name type="scientific">Candidatus Azambacteria bacterium RIFOXYD1_FULL_42_11</name>
    <dbReference type="NCBI Taxonomy" id="1797310"/>
    <lineage>
        <taxon>Bacteria</taxon>
        <taxon>Candidatus Azamiibacteriota</taxon>
    </lineage>
</organism>
<reference evidence="9 10" key="1">
    <citation type="journal article" date="2016" name="Nat. Commun.">
        <title>Thousands of microbial genomes shed light on interconnected biogeochemical processes in an aquifer system.</title>
        <authorList>
            <person name="Anantharaman K."/>
            <person name="Brown C.T."/>
            <person name="Hug L.A."/>
            <person name="Sharon I."/>
            <person name="Castelle C.J."/>
            <person name="Probst A.J."/>
            <person name="Thomas B.C."/>
            <person name="Singh A."/>
            <person name="Wilkins M.J."/>
            <person name="Karaoz U."/>
            <person name="Brodie E.L."/>
            <person name="Williams K.H."/>
            <person name="Hubbard S.S."/>
            <person name="Banfield J.F."/>
        </authorList>
    </citation>
    <scope>NUCLEOTIDE SEQUENCE [LARGE SCALE GENOMIC DNA]</scope>
</reference>
<dbReference type="InterPro" id="IPR012340">
    <property type="entry name" value="NA-bd_OB-fold"/>
</dbReference>
<comment type="similarity">
    <text evidence="3 7">Belongs to the elongation factor P family.</text>
</comment>
<dbReference type="InterPro" id="IPR014722">
    <property type="entry name" value="Rib_uL2_dom2"/>
</dbReference>
<dbReference type="GO" id="GO:0003746">
    <property type="term" value="F:translation elongation factor activity"/>
    <property type="evidence" value="ECO:0007669"/>
    <property type="project" value="UniProtKB-UniRule"/>
</dbReference>
<dbReference type="Pfam" id="PF08207">
    <property type="entry name" value="EFP_N"/>
    <property type="match status" value="1"/>
</dbReference>
<evidence type="ECO:0000256" key="5">
    <source>
        <dbReference type="ARBA" id="ARBA00022768"/>
    </source>
</evidence>
<dbReference type="AlphaFoldDB" id="A0A1F5CJP5"/>
<dbReference type="SMART" id="SM00841">
    <property type="entry name" value="Elong-fact-P_C"/>
    <property type="match status" value="1"/>
</dbReference>
<keyword evidence="4 7" id="KW-0963">Cytoplasm</keyword>
<evidence type="ECO:0000256" key="2">
    <source>
        <dbReference type="ARBA" id="ARBA00004815"/>
    </source>
</evidence>
<evidence type="ECO:0000256" key="3">
    <source>
        <dbReference type="ARBA" id="ARBA00009479"/>
    </source>
</evidence>
<dbReference type="NCBIfam" id="NF001810">
    <property type="entry name" value="PRK00529.1"/>
    <property type="match status" value="1"/>
</dbReference>
<dbReference type="Pfam" id="PF09285">
    <property type="entry name" value="Elong-fact-P_C"/>
    <property type="match status" value="1"/>
</dbReference>
<comment type="subcellular location">
    <subcellularLocation>
        <location evidence="1 7">Cytoplasm</location>
    </subcellularLocation>
</comment>
<dbReference type="HAMAP" id="MF_00141">
    <property type="entry name" value="EF_P"/>
    <property type="match status" value="1"/>
</dbReference>
<dbReference type="InterPro" id="IPR008991">
    <property type="entry name" value="Translation_prot_SH3-like_sf"/>
</dbReference>
<feature type="domain" description="Elongation factor P C-terminal" evidence="8">
    <location>
        <begin position="130"/>
        <end position="185"/>
    </location>
</feature>
<dbReference type="InterPro" id="IPR013185">
    <property type="entry name" value="Transl_elong_KOW-like"/>
</dbReference>
<dbReference type="GO" id="GO:0043043">
    <property type="term" value="P:peptide biosynthetic process"/>
    <property type="evidence" value="ECO:0007669"/>
    <property type="project" value="InterPro"/>
</dbReference>
<dbReference type="Gene3D" id="2.40.50.140">
    <property type="entry name" value="Nucleic acid-binding proteins"/>
    <property type="match status" value="2"/>
</dbReference>
<sequence length="190" mass="21379">MLSINDLQNGIYIVYEGMPFQVLEVTHLHMGRGSSSVQTRLKNLKTGQILARNFKPADTFKEANIEKQKIKYLYGHRDEYWFCEENSPANRFKLSEENLSGVAKFIKPNTTVEALKFNGEILNIALPIKMDFKVTEAPPGVRGNTAQGGTKTITIETGAQIIAPLFINEGDIIRINTQTGEYVERIEKNS</sequence>
<dbReference type="PIRSF" id="PIRSF005901">
    <property type="entry name" value="EF-P"/>
    <property type="match status" value="1"/>
</dbReference>
<evidence type="ECO:0000259" key="8">
    <source>
        <dbReference type="SMART" id="SM00841"/>
    </source>
</evidence>
<gene>
    <name evidence="7" type="primary">efp</name>
    <name evidence="9" type="ORF">A2567_00310</name>
</gene>
<comment type="caution">
    <text evidence="9">The sequence shown here is derived from an EMBL/GenBank/DDBJ whole genome shotgun (WGS) entry which is preliminary data.</text>
</comment>
<comment type="function">
    <text evidence="7">Involved in peptide bond synthesis. Stimulates efficient translation and peptide-bond synthesis on native or reconstituted 70S ribosomes in vitro. Probably functions indirectly by altering the affinity of the ribosome for aminoacyl-tRNA, thus increasing their reactivity as acceptors for peptidyl transferase.</text>
</comment>
<evidence type="ECO:0000256" key="1">
    <source>
        <dbReference type="ARBA" id="ARBA00004496"/>
    </source>
</evidence>
<dbReference type="GO" id="GO:0005829">
    <property type="term" value="C:cytosol"/>
    <property type="evidence" value="ECO:0007669"/>
    <property type="project" value="UniProtKB-ARBA"/>
</dbReference>
<dbReference type="Proteomes" id="UP000178974">
    <property type="component" value="Unassembled WGS sequence"/>
</dbReference>
<proteinExistence type="inferred from homology"/>
<evidence type="ECO:0000256" key="4">
    <source>
        <dbReference type="ARBA" id="ARBA00022490"/>
    </source>
</evidence>
<dbReference type="SUPFAM" id="SSF50249">
    <property type="entry name" value="Nucleic acid-binding proteins"/>
    <property type="match status" value="1"/>
</dbReference>
<dbReference type="FunFam" id="2.30.30.30:FF:000003">
    <property type="entry name" value="Elongation factor P"/>
    <property type="match status" value="1"/>
</dbReference>
<dbReference type="InterPro" id="IPR011768">
    <property type="entry name" value="Transl_elongation_fac_P"/>
</dbReference>
<dbReference type="PANTHER" id="PTHR30053">
    <property type="entry name" value="ELONGATION FACTOR P"/>
    <property type="match status" value="1"/>
</dbReference>
<dbReference type="InterPro" id="IPR015365">
    <property type="entry name" value="Elong-fact-P_C"/>
</dbReference>
<keyword evidence="6 7" id="KW-0648">Protein biosynthesis</keyword>
<dbReference type="InterPro" id="IPR020599">
    <property type="entry name" value="Transl_elong_fac_P/YeiP"/>
</dbReference>
<evidence type="ECO:0000313" key="9">
    <source>
        <dbReference type="EMBL" id="OGD43067.1"/>
    </source>
</evidence>
<dbReference type="PANTHER" id="PTHR30053:SF12">
    <property type="entry name" value="ELONGATION FACTOR P (EF-P) FAMILY PROTEIN"/>
    <property type="match status" value="1"/>
</dbReference>
<dbReference type="CDD" id="cd05794">
    <property type="entry name" value="S1_EF-P_repeat_2"/>
    <property type="match status" value="1"/>
</dbReference>
<evidence type="ECO:0000256" key="6">
    <source>
        <dbReference type="ARBA" id="ARBA00022917"/>
    </source>
</evidence>
<evidence type="ECO:0000313" key="10">
    <source>
        <dbReference type="Proteomes" id="UP000178974"/>
    </source>
</evidence>
<evidence type="ECO:0000256" key="7">
    <source>
        <dbReference type="HAMAP-Rule" id="MF_00141"/>
    </source>
</evidence>
<name>A0A1F5CJP5_9BACT</name>
<dbReference type="SUPFAM" id="SSF50104">
    <property type="entry name" value="Translation proteins SH3-like domain"/>
    <property type="match status" value="1"/>
</dbReference>